<dbReference type="EMBL" id="KI545855">
    <property type="protein sequence ID" value="EST08948.1"/>
    <property type="molecule type" value="Genomic_DNA"/>
</dbReference>
<name>V5EYR2_KALBG</name>
<protein>
    <recommendedName>
        <fullName evidence="1">Sfi1 spindle body domain-containing protein</fullName>
    </recommendedName>
</protein>
<sequence>MHKEAQSEKLRSALRRWQLRSRAALLDRVRTTGSMERSFHQWKHRYTTLATSLNKRETSIVGRRQEQVKVACFVRWRQLAKQIRDREADAQARRNETICNDFFIAWRNKQLEHRLLQQKSEAVSHFFTLRSTLRQWRVRLREHRGDVKEAAHDQRLAHQVFEIWRSKAAKQQRLATLLQVTLAKKDEALARAYLKEWVAKIIEVRNRELEVKEQRERRLVKAAFYAWIEACLRHDDLLALMNSYIDVKEEDRKRQTFLRWLDAAREHKERREKAELLAVNTRKKLLLATWGTWQDKIRERLLATQEYDMLIRRQQLAKHPFVFPATTF</sequence>
<evidence type="ECO:0000313" key="2">
    <source>
        <dbReference type="EMBL" id="EST08948.1"/>
    </source>
</evidence>
<proteinExistence type="predicted"/>
<accession>V5EYR2</accession>
<gene>
    <name evidence="2" type="ORF">PSEUBRA_SCAF13g01895</name>
</gene>
<dbReference type="Pfam" id="PF08457">
    <property type="entry name" value="Sfi1"/>
    <property type="match status" value="1"/>
</dbReference>
<organism evidence="2 3">
    <name type="scientific">Kalmanozyma brasiliensis (strain GHG001)</name>
    <name type="common">Yeast</name>
    <name type="synonym">Pseudozyma brasiliensis</name>
    <dbReference type="NCBI Taxonomy" id="1365824"/>
    <lineage>
        <taxon>Eukaryota</taxon>
        <taxon>Fungi</taxon>
        <taxon>Dikarya</taxon>
        <taxon>Basidiomycota</taxon>
        <taxon>Ustilaginomycotina</taxon>
        <taxon>Ustilaginomycetes</taxon>
        <taxon>Ustilaginales</taxon>
        <taxon>Ustilaginaceae</taxon>
        <taxon>Kalmanozyma</taxon>
    </lineage>
</organism>
<dbReference type="Proteomes" id="UP000019377">
    <property type="component" value="Unassembled WGS sequence"/>
</dbReference>
<dbReference type="HOGENOM" id="CLU_847656_0_0_1"/>
<dbReference type="AlphaFoldDB" id="V5EYR2"/>
<evidence type="ECO:0000313" key="3">
    <source>
        <dbReference type="Proteomes" id="UP000019377"/>
    </source>
</evidence>
<dbReference type="InterPro" id="IPR013665">
    <property type="entry name" value="Sfi1_dom"/>
</dbReference>
<evidence type="ECO:0000259" key="1">
    <source>
        <dbReference type="Pfam" id="PF08457"/>
    </source>
</evidence>
<dbReference type="STRING" id="1365824.V5EYR2"/>
<reference evidence="3" key="1">
    <citation type="journal article" date="2013" name="Genome Announc.">
        <title>Draft genome sequence of Pseudozyma brasiliensis sp. nov. strain GHG001, a high producer of endo-1,4-xylanase isolated from an insect pest of sugarcane.</title>
        <authorList>
            <person name="Oliveira J.V.D.C."/>
            <person name="dos Santos R.A.C."/>
            <person name="Borges T.A."/>
            <person name="Riano-Pachon D.M."/>
            <person name="Goldman G.H."/>
        </authorList>
    </citation>
    <scope>NUCLEOTIDE SEQUENCE [LARGE SCALE GENOMIC DNA]</scope>
    <source>
        <strain evidence="3">GHG001</strain>
    </source>
</reference>
<dbReference type="eggNOG" id="KOG4775">
    <property type="taxonomic scope" value="Eukaryota"/>
</dbReference>
<feature type="domain" description="Sfi1 spindle body" evidence="1">
    <location>
        <begin position="10"/>
        <end position="233"/>
    </location>
</feature>
<keyword evidence="3" id="KW-1185">Reference proteome</keyword>